<organism evidence="1 2">
    <name type="scientific">Trichoderma harzianum CBS 226.95</name>
    <dbReference type="NCBI Taxonomy" id="983964"/>
    <lineage>
        <taxon>Eukaryota</taxon>
        <taxon>Fungi</taxon>
        <taxon>Dikarya</taxon>
        <taxon>Ascomycota</taxon>
        <taxon>Pezizomycotina</taxon>
        <taxon>Sordariomycetes</taxon>
        <taxon>Hypocreomycetidae</taxon>
        <taxon>Hypocreales</taxon>
        <taxon>Hypocreaceae</taxon>
        <taxon>Trichoderma</taxon>
    </lineage>
</organism>
<gene>
    <name evidence="1" type="ORF">M431DRAFT_316214</name>
</gene>
<name>A0A2T4ARX4_TRIHA</name>
<sequence>MRRITGLVSFQVWIAQAPAHATRHLIPAFQSPLPHRCAKVQAVLPLDSDVTVQQLQCTVQCACEIAPRSTNVPRYQFNPGLTSMQRTCSPNRLTIPRLPVVSLDMDMVRDTH</sequence>
<reference evidence="1 2" key="1">
    <citation type="submission" date="2016-07" db="EMBL/GenBank/DDBJ databases">
        <title>Multiple horizontal gene transfer events from other fungi enriched the ability of initially mycotrophic Trichoderma (Ascomycota) to feed on dead plant biomass.</title>
        <authorList>
            <consortium name="DOE Joint Genome Institute"/>
            <person name="Aerts A."/>
            <person name="Atanasova L."/>
            <person name="Chenthamara K."/>
            <person name="Zhang J."/>
            <person name="Grujic M."/>
            <person name="Henrissat B."/>
            <person name="Kuo A."/>
            <person name="Salamov A."/>
            <person name="Lipzen A."/>
            <person name="Labutti K."/>
            <person name="Barry K."/>
            <person name="Miao Y."/>
            <person name="Rahimi M.J."/>
            <person name="Shen Q."/>
            <person name="Grigoriev I.V."/>
            <person name="Kubicek C.P."/>
            <person name="Druzhinina I.S."/>
        </authorList>
    </citation>
    <scope>NUCLEOTIDE SEQUENCE [LARGE SCALE GENOMIC DNA]</scope>
    <source>
        <strain evidence="1 2">CBS 226.95</strain>
    </source>
</reference>
<keyword evidence="2" id="KW-1185">Reference proteome</keyword>
<dbReference type="EMBL" id="KZ679676">
    <property type="protein sequence ID" value="PTB59834.1"/>
    <property type="molecule type" value="Genomic_DNA"/>
</dbReference>
<evidence type="ECO:0000313" key="1">
    <source>
        <dbReference type="EMBL" id="PTB59834.1"/>
    </source>
</evidence>
<proteinExistence type="predicted"/>
<protein>
    <submittedName>
        <fullName evidence="1">Uncharacterized protein</fullName>
    </submittedName>
</protein>
<dbReference type="AlphaFoldDB" id="A0A2T4ARX4"/>
<accession>A0A2T4ARX4</accession>
<evidence type="ECO:0000313" key="2">
    <source>
        <dbReference type="Proteomes" id="UP000241690"/>
    </source>
</evidence>
<dbReference type="RefSeq" id="XP_024779511.1">
    <property type="nucleotide sequence ID" value="XM_024914263.1"/>
</dbReference>
<dbReference type="Proteomes" id="UP000241690">
    <property type="component" value="Unassembled WGS sequence"/>
</dbReference>
<dbReference type="GeneID" id="36622828"/>